<sequence>MNSLFAIKAGEIGIIGLPAGDFRRYFDFVDPKTEFERSMPGLVMGVRVSDRSNREALEKILMKGGRLSSKIGSAGGSLAFSGERTRGKVTPKGDDNQSLQDLGVELFGDDGQTTMRTGITVLKGSPTFFRSSYPDPEVFLIIVGTDEESPES</sequence>
<name>A0ABW2L4V4_9BACT</name>
<accession>A0ABW2L4V4</accession>
<dbReference type="Proteomes" id="UP001596472">
    <property type="component" value="Unassembled WGS sequence"/>
</dbReference>
<gene>
    <name evidence="1" type="ORF">ACFQY0_05000</name>
</gene>
<evidence type="ECO:0000313" key="2">
    <source>
        <dbReference type="Proteomes" id="UP001596472"/>
    </source>
</evidence>
<reference evidence="2" key="1">
    <citation type="journal article" date="2019" name="Int. J. Syst. Evol. Microbiol.">
        <title>The Global Catalogue of Microorganisms (GCM) 10K type strain sequencing project: providing services to taxonomists for standard genome sequencing and annotation.</title>
        <authorList>
            <consortium name="The Broad Institute Genomics Platform"/>
            <consortium name="The Broad Institute Genome Sequencing Center for Infectious Disease"/>
            <person name="Wu L."/>
            <person name="Ma J."/>
        </authorList>
    </citation>
    <scope>NUCLEOTIDE SEQUENCE [LARGE SCALE GENOMIC DNA]</scope>
    <source>
        <strain evidence="2">CGMCC 4.1467</strain>
    </source>
</reference>
<comment type="caution">
    <text evidence="1">The sequence shown here is derived from an EMBL/GenBank/DDBJ whole genome shotgun (WGS) entry which is preliminary data.</text>
</comment>
<organism evidence="1 2">
    <name type="scientific">Haloferula chungangensis</name>
    <dbReference type="NCBI Taxonomy" id="1048331"/>
    <lineage>
        <taxon>Bacteria</taxon>
        <taxon>Pseudomonadati</taxon>
        <taxon>Verrucomicrobiota</taxon>
        <taxon>Verrucomicrobiia</taxon>
        <taxon>Verrucomicrobiales</taxon>
        <taxon>Verrucomicrobiaceae</taxon>
        <taxon>Haloferula</taxon>
    </lineage>
</organism>
<keyword evidence="2" id="KW-1185">Reference proteome</keyword>
<proteinExistence type="predicted"/>
<evidence type="ECO:0000313" key="1">
    <source>
        <dbReference type="EMBL" id="MFC7336527.1"/>
    </source>
</evidence>
<protein>
    <submittedName>
        <fullName evidence="1">Uncharacterized protein</fullName>
    </submittedName>
</protein>
<dbReference type="EMBL" id="JBHTBS010000002">
    <property type="protein sequence ID" value="MFC7336527.1"/>
    <property type="molecule type" value="Genomic_DNA"/>
</dbReference>